<feature type="binding site" evidence="1">
    <location>
        <position position="148"/>
    </location>
    <ligand>
        <name>ATP</name>
        <dbReference type="ChEBI" id="CHEBI:30616"/>
    </ligand>
</feature>
<dbReference type="UniPathway" id="UPA00060">
    <property type="reaction ID" value="UER00142"/>
</dbReference>
<comment type="pathway">
    <text evidence="1">Cofactor biosynthesis; thiamine diphosphate biosynthesis; thiamine diphosphate from thiamine phosphate: step 1/1.</text>
</comment>
<reference evidence="4 5" key="1">
    <citation type="submission" date="2019-07" db="EMBL/GenBank/DDBJ databases">
        <authorList>
            <person name="Park Y.J."/>
            <person name="Jeong S.E."/>
            <person name="Jung H.S."/>
        </authorList>
    </citation>
    <scope>NUCLEOTIDE SEQUENCE [LARGE SCALE GENOMIC DNA]</scope>
    <source>
        <strain evidence="5">P16(2019)</strain>
    </source>
</reference>
<dbReference type="Gene3D" id="3.30.1330.10">
    <property type="entry name" value="PurM-like, N-terminal domain"/>
    <property type="match status" value="1"/>
</dbReference>
<feature type="binding site" evidence="1">
    <location>
        <begin position="121"/>
        <end position="122"/>
    </location>
    <ligand>
        <name>ATP</name>
        <dbReference type="ChEBI" id="CHEBI:30616"/>
    </ligand>
</feature>
<dbReference type="EC" id="2.7.4.16" evidence="1"/>
<comment type="miscellaneous">
    <text evidence="1">Reaction mechanism of ThiL seems to utilize a direct, inline transfer of the gamma-phosphate of ATP to TMP rather than a phosphorylated enzyme intermediate.</text>
</comment>
<accession>A0A553ZTZ1</accession>
<comment type="function">
    <text evidence="1">Catalyzes the ATP-dependent phosphorylation of thiamine-monophosphate (TMP) to form thiamine-pyrophosphate (TPP), the active form of vitamin B1.</text>
</comment>
<feature type="binding site" evidence="1">
    <location>
        <position position="217"/>
    </location>
    <ligand>
        <name>Mg(2+)</name>
        <dbReference type="ChEBI" id="CHEBI:18420"/>
        <label>3</label>
    </ligand>
</feature>
<dbReference type="GO" id="GO:0005524">
    <property type="term" value="F:ATP binding"/>
    <property type="evidence" value="ECO:0007669"/>
    <property type="project" value="UniProtKB-UniRule"/>
</dbReference>
<dbReference type="InterPro" id="IPR016188">
    <property type="entry name" value="PurM-like_N"/>
</dbReference>
<feature type="binding site" evidence="1">
    <location>
        <position position="219"/>
    </location>
    <ligand>
        <name>ATP</name>
        <dbReference type="ChEBI" id="CHEBI:30616"/>
    </ligand>
</feature>
<dbReference type="InterPro" id="IPR010918">
    <property type="entry name" value="PurM-like_C_dom"/>
</dbReference>
<comment type="catalytic activity">
    <reaction evidence="1">
        <text>thiamine phosphate + ATP = thiamine diphosphate + ADP</text>
        <dbReference type="Rhea" id="RHEA:15913"/>
        <dbReference type="ChEBI" id="CHEBI:30616"/>
        <dbReference type="ChEBI" id="CHEBI:37575"/>
        <dbReference type="ChEBI" id="CHEBI:58937"/>
        <dbReference type="ChEBI" id="CHEBI:456216"/>
        <dbReference type="EC" id="2.7.4.16"/>
    </reaction>
</comment>
<feature type="binding site" evidence="1">
    <location>
        <position position="74"/>
    </location>
    <ligand>
        <name>Mg(2+)</name>
        <dbReference type="ChEBI" id="CHEBI:18420"/>
        <label>4</label>
    </ligand>
</feature>
<feature type="binding site" evidence="1">
    <location>
        <position position="326"/>
    </location>
    <ligand>
        <name>substrate</name>
    </ligand>
</feature>
<dbReference type="GO" id="GO:0009030">
    <property type="term" value="F:thiamine-phosphate kinase activity"/>
    <property type="evidence" value="ECO:0007669"/>
    <property type="project" value="UniProtKB-UniRule"/>
</dbReference>
<evidence type="ECO:0000256" key="1">
    <source>
        <dbReference type="HAMAP-Rule" id="MF_02128"/>
    </source>
</evidence>
<feature type="domain" description="PurM-like N-terminal" evidence="2">
    <location>
        <begin position="26"/>
        <end position="140"/>
    </location>
</feature>
<dbReference type="Pfam" id="PF02769">
    <property type="entry name" value="AIRS_C"/>
    <property type="match status" value="1"/>
</dbReference>
<feature type="binding site" evidence="1">
    <location>
        <position position="45"/>
    </location>
    <ligand>
        <name>Mg(2+)</name>
        <dbReference type="ChEBI" id="CHEBI:18420"/>
        <label>1</label>
    </ligand>
</feature>
<keyword evidence="1 4" id="KW-0808">Transferase</keyword>
<keyword evidence="1 4" id="KW-0418">Kinase</keyword>
<dbReference type="NCBIfam" id="TIGR01379">
    <property type="entry name" value="thiL"/>
    <property type="match status" value="1"/>
</dbReference>
<feature type="binding site" evidence="1">
    <location>
        <position position="28"/>
    </location>
    <ligand>
        <name>Mg(2+)</name>
        <dbReference type="ChEBI" id="CHEBI:18420"/>
        <label>4</label>
    </ligand>
</feature>
<feature type="binding site" evidence="1">
    <location>
        <position position="74"/>
    </location>
    <ligand>
        <name>Mg(2+)</name>
        <dbReference type="ChEBI" id="CHEBI:18420"/>
        <label>2</label>
    </ligand>
</feature>
<dbReference type="Pfam" id="PF00586">
    <property type="entry name" value="AIRS"/>
    <property type="match status" value="1"/>
</dbReference>
<name>A0A553ZTZ1_9BACI</name>
<feature type="binding site" evidence="1">
    <location>
        <position position="52"/>
    </location>
    <ligand>
        <name>substrate</name>
    </ligand>
</feature>
<dbReference type="OrthoDB" id="9802811at2"/>
<dbReference type="HAMAP" id="MF_02128">
    <property type="entry name" value="TMP_kinase"/>
    <property type="match status" value="1"/>
</dbReference>
<dbReference type="InterPro" id="IPR036921">
    <property type="entry name" value="PurM-like_N_sf"/>
</dbReference>
<dbReference type="InterPro" id="IPR036676">
    <property type="entry name" value="PurM-like_C_sf"/>
</dbReference>
<keyword evidence="1" id="KW-0479">Metal-binding</keyword>
<keyword evidence="1" id="KW-0067">ATP-binding</keyword>
<dbReference type="AlphaFoldDB" id="A0A553ZTZ1"/>
<evidence type="ECO:0000313" key="5">
    <source>
        <dbReference type="Proteomes" id="UP000318521"/>
    </source>
</evidence>
<feature type="binding site" evidence="1">
    <location>
        <position position="220"/>
    </location>
    <ligand>
        <name>Mg(2+)</name>
        <dbReference type="ChEBI" id="CHEBI:18420"/>
        <label>5</label>
    </ligand>
</feature>
<dbReference type="PANTHER" id="PTHR30270:SF0">
    <property type="entry name" value="THIAMINE-MONOPHOSPHATE KINASE"/>
    <property type="match status" value="1"/>
</dbReference>
<comment type="caution">
    <text evidence="4">The sequence shown here is derived from an EMBL/GenBank/DDBJ whole genome shotgun (WGS) entry which is preliminary data.</text>
</comment>
<organism evidence="4 5">
    <name type="scientific">Alkalicoccobacillus porphyridii</name>
    <dbReference type="NCBI Taxonomy" id="2597270"/>
    <lineage>
        <taxon>Bacteria</taxon>
        <taxon>Bacillati</taxon>
        <taxon>Bacillota</taxon>
        <taxon>Bacilli</taxon>
        <taxon>Bacillales</taxon>
        <taxon>Bacillaceae</taxon>
        <taxon>Alkalicoccobacillus</taxon>
    </lineage>
</organism>
<dbReference type="PIRSF" id="PIRSF005303">
    <property type="entry name" value="Thiam_monoph_kin"/>
    <property type="match status" value="1"/>
</dbReference>
<proteinExistence type="inferred from homology"/>
<feature type="binding site" evidence="1">
    <location>
        <position position="28"/>
    </location>
    <ligand>
        <name>Mg(2+)</name>
        <dbReference type="ChEBI" id="CHEBI:18420"/>
        <label>3</label>
    </ligand>
</feature>
<dbReference type="SUPFAM" id="SSF55326">
    <property type="entry name" value="PurM N-terminal domain-like"/>
    <property type="match status" value="1"/>
</dbReference>
<feature type="binding site" evidence="1">
    <location>
        <position position="45"/>
    </location>
    <ligand>
        <name>Mg(2+)</name>
        <dbReference type="ChEBI" id="CHEBI:18420"/>
        <label>2</label>
    </ligand>
</feature>
<feature type="binding site" evidence="1">
    <location>
        <position position="74"/>
    </location>
    <ligand>
        <name>Mg(2+)</name>
        <dbReference type="ChEBI" id="CHEBI:18420"/>
        <label>3</label>
    </ligand>
</feature>
<dbReference type="EMBL" id="VLXZ01000017">
    <property type="protein sequence ID" value="TSB44940.1"/>
    <property type="molecule type" value="Genomic_DNA"/>
</dbReference>
<keyword evidence="1" id="KW-0547">Nucleotide-binding</keyword>
<feature type="binding site" evidence="1">
    <location>
        <position position="269"/>
    </location>
    <ligand>
        <name>substrate</name>
    </ligand>
</feature>
<keyword evidence="1" id="KW-0784">Thiamine biosynthesis</keyword>
<sequence length="330" mass="35975">MKDEFAFINMIKPREYKQSTLVMGIGDDAAVYRPSKGMREVICLDTMIEGIHFTKETLSPEQIGQKALAINISDLAAMGAIPRYYLVSVAIPSSWSDTELKAIYQGMSSLSDRYEMDLIGGDTVSAKESLVLTVTAIGQVEEGVEFFRSQAKPGDTIFVTGTIGSSAAGLALLLKHGRSGKYSDSEKQLVILHQEPEPQVIAGRLFASKCTRMALNDISDGLASESHEIAEASGVSLYINEESIPLHNALLDTVDSVSKRVEYALNGGEDFQLIGTVSSTEFDELIKDALKKGIVLTPIGEVREKAEQLVYIVREGSEEPLAKNGYNHFK</sequence>
<evidence type="ECO:0000313" key="4">
    <source>
        <dbReference type="EMBL" id="TSB44940.1"/>
    </source>
</evidence>
<dbReference type="GO" id="GO:0009229">
    <property type="term" value="P:thiamine diphosphate biosynthetic process"/>
    <property type="evidence" value="ECO:0007669"/>
    <property type="project" value="UniProtKB-UniRule"/>
</dbReference>
<dbReference type="GO" id="GO:0009228">
    <property type="term" value="P:thiamine biosynthetic process"/>
    <property type="evidence" value="ECO:0007669"/>
    <property type="project" value="UniProtKB-KW"/>
</dbReference>
<comment type="similarity">
    <text evidence="1">Belongs to the thiamine-monophosphate kinase family.</text>
</comment>
<dbReference type="RefSeq" id="WP_143850459.1">
    <property type="nucleotide sequence ID" value="NZ_VLXZ01000017.1"/>
</dbReference>
<dbReference type="SUPFAM" id="SSF56042">
    <property type="entry name" value="PurM C-terminal domain-like"/>
    <property type="match status" value="1"/>
</dbReference>
<evidence type="ECO:0000259" key="3">
    <source>
        <dbReference type="Pfam" id="PF02769"/>
    </source>
</evidence>
<evidence type="ECO:0000259" key="2">
    <source>
        <dbReference type="Pfam" id="PF00586"/>
    </source>
</evidence>
<comment type="caution">
    <text evidence="1">Lacks conserved residue(s) required for the propagation of feature annotation.</text>
</comment>
<keyword evidence="5" id="KW-1185">Reference proteome</keyword>
<dbReference type="InterPro" id="IPR006283">
    <property type="entry name" value="ThiL-like"/>
</dbReference>
<feature type="binding site" evidence="1">
    <location>
        <position position="122"/>
    </location>
    <ligand>
        <name>Mg(2+)</name>
        <dbReference type="ChEBI" id="CHEBI:18420"/>
        <label>1</label>
    </ligand>
</feature>
<protein>
    <recommendedName>
        <fullName evidence="1">Thiamine-monophosphate kinase</fullName>
        <shortName evidence="1">TMP kinase</shortName>
        <shortName evidence="1">Thiamine-phosphate kinase</shortName>
        <ecNumber evidence="1">2.7.4.16</ecNumber>
    </recommendedName>
</protein>
<dbReference type="PANTHER" id="PTHR30270">
    <property type="entry name" value="THIAMINE-MONOPHOSPHATE KINASE"/>
    <property type="match status" value="1"/>
</dbReference>
<dbReference type="CDD" id="cd02194">
    <property type="entry name" value="ThiL"/>
    <property type="match status" value="1"/>
</dbReference>
<feature type="domain" description="PurM-like C-terminal" evidence="3">
    <location>
        <begin position="152"/>
        <end position="306"/>
    </location>
</feature>
<feature type="binding site" evidence="1">
    <location>
        <position position="104"/>
    </location>
    <ligand>
        <name>ATP</name>
        <dbReference type="ChEBI" id="CHEBI:30616"/>
    </ligand>
</feature>
<dbReference type="Gene3D" id="3.90.650.10">
    <property type="entry name" value="PurM-like C-terminal domain"/>
    <property type="match status" value="1"/>
</dbReference>
<keyword evidence="1" id="KW-0460">Magnesium</keyword>
<dbReference type="GO" id="GO:0000287">
    <property type="term" value="F:magnesium ion binding"/>
    <property type="evidence" value="ECO:0007669"/>
    <property type="project" value="UniProtKB-UniRule"/>
</dbReference>
<gene>
    <name evidence="1" type="primary">thiL</name>
    <name evidence="4" type="ORF">FN960_19025</name>
</gene>
<dbReference type="Proteomes" id="UP000318521">
    <property type="component" value="Unassembled WGS sequence"/>
</dbReference>